<keyword evidence="3" id="KW-1185">Reference proteome</keyword>
<evidence type="ECO:0000259" key="1">
    <source>
        <dbReference type="Pfam" id="PF19573"/>
    </source>
</evidence>
<proteinExistence type="predicted"/>
<dbReference type="EMBL" id="CP122539">
    <property type="protein sequence ID" value="WGH75069.1"/>
    <property type="molecule type" value="Genomic_DNA"/>
</dbReference>
<dbReference type="Gene3D" id="2.40.160.20">
    <property type="match status" value="1"/>
</dbReference>
<reference evidence="2 3" key="1">
    <citation type="submission" date="2023-04" db="EMBL/GenBank/DDBJ databases">
        <title>Tenacibaculum tangerinum sp. nov., isolated from sea tidal flat of South Korea.</title>
        <authorList>
            <person name="Lee S.H."/>
            <person name="Kim J.-J."/>
        </authorList>
    </citation>
    <scope>NUCLEOTIDE SEQUENCE [LARGE SCALE GENOMIC DNA]</scope>
    <source>
        <strain evidence="2 3">GRR-S3-23</strain>
    </source>
</reference>
<sequence>MREFILLILVTCAVIPLQSQTHEVGFFAGGSNYVGDIGSTNYIYPNKIAGGLVYKYNLNPRIALRGTYTFIPVSGNDKNADNPYRKNRPGGQFSFSNTIHEFAAGVEFNFFHYNINDYTSTFTPYILAEFAAFNYRSPEPSASSNNILLKSTFSYTLPVGVGIKGRLADNFAIAFETGVRFTLVDDIDFTTDKIDSLNFGGNGNDWYVFTGISLVYTFGRPPCFGGIAE</sequence>
<accession>A0ABY8L0T4</accession>
<organism evidence="2 3">
    <name type="scientific">Tenacibaculum tangerinum</name>
    <dbReference type="NCBI Taxonomy" id="3038772"/>
    <lineage>
        <taxon>Bacteria</taxon>
        <taxon>Pseudomonadati</taxon>
        <taxon>Bacteroidota</taxon>
        <taxon>Flavobacteriia</taxon>
        <taxon>Flavobacteriales</taxon>
        <taxon>Flavobacteriaceae</taxon>
        <taxon>Tenacibaculum</taxon>
    </lineage>
</organism>
<dbReference type="InterPro" id="IPR045743">
    <property type="entry name" value="DUF6089"/>
</dbReference>
<dbReference type="InterPro" id="IPR011250">
    <property type="entry name" value="OMP/PagP_B-barrel"/>
</dbReference>
<feature type="domain" description="DUF6089" evidence="1">
    <location>
        <begin position="4"/>
        <end position="224"/>
    </location>
</feature>
<gene>
    <name evidence="2" type="ORF">P8625_13455</name>
</gene>
<dbReference type="Pfam" id="PF19573">
    <property type="entry name" value="DUF6089"/>
    <property type="match status" value="1"/>
</dbReference>
<evidence type="ECO:0000313" key="3">
    <source>
        <dbReference type="Proteomes" id="UP001232001"/>
    </source>
</evidence>
<name>A0ABY8L0T4_9FLAO</name>
<protein>
    <submittedName>
        <fullName evidence="2">DUF6089 family protein</fullName>
    </submittedName>
</protein>
<dbReference type="RefSeq" id="WP_279650961.1">
    <property type="nucleotide sequence ID" value="NZ_CP122539.1"/>
</dbReference>
<evidence type="ECO:0000313" key="2">
    <source>
        <dbReference type="EMBL" id="WGH75069.1"/>
    </source>
</evidence>
<dbReference type="SUPFAM" id="SSF56925">
    <property type="entry name" value="OMPA-like"/>
    <property type="match status" value="1"/>
</dbReference>
<dbReference type="Proteomes" id="UP001232001">
    <property type="component" value="Chromosome"/>
</dbReference>